<keyword evidence="2" id="KW-1185">Reference proteome</keyword>
<protein>
    <recommendedName>
        <fullName evidence="3">DUF3669 domain-containing protein</fullName>
    </recommendedName>
</protein>
<name>A0A9W9HB75_9EURO</name>
<organism evidence="1 2">
    <name type="scientific">Penicillium bovifimosum</name>
    <dbReference type="NCBI Taxonomy" id="126998"/>
    <lineage>
        <taxon>Eukaryota</taxon>
        <taxon>Fungi</taxon>
        <taxon>Dikarya</taxon>
        <taxon>Ascomycota</taxon>
        <taxon>Pezizomycotina</taxon>
        <taxon>Eurotiomycetes</taxon>
        <taxon>Eurotiomycetidae</taxon>
        <taxon>Eurotiales</taxon>
        <taxon>Aspergillaceae</taxon>
        <taxon>Penicillium</taxon>
    </lineage>
</organism>
<reference evidence="1" key="1">
    <citation type="submission" date="2022-11" db="EMBL/GenBank/DDBJ databases">
        <authorList>
            <person name="Petersen C."/>
        </authorList>
    </citation>
    <scope>NUCLEOTIDE SEQUENCE</scope>
    <source>
        <strain evidence="1">IBT 22155</strain>
    </source>
</reference>
<dbReference type="EMBL" id="JAPQKL010000002">
    <property type="protein sequence ID" value="KAJ5143409.1"/>
    <property type="molecule type" value="Genomic_DNA"/>
</dbReference>
<dbReference type="AlphaFoldDB" id="A0A9W9HB75"/>
<dbReference type="GeneID" id="81402110"/>
<sequence>MSSRRELNSSDESASSISRDARIARLYLEATELGLMPQSEILKRALSVESVISTTSSFSRRSQSARFRSELQKINQIGSGLQGAIFEVVGQALVLKKEYPGNETQSSNLRHEFLVHRAVSAAFDQYKHATHSLVHVPKPHEFISRTENHTFWDEVLPKMPPAYRTRGDVVKMDRILPLPKVVRKALITHIYSRDRNPDTADIETLLNEPENKHCLARIYLGQIIGPMNLDNAAPLRNFPLYLGFMEELGVNAVALANEMGKAYAILHWGAGINGDDVEFVLGTSAIDAPTALVEPPDLQRRAVGLYLLDFGQCEVLDLAQDCDVVYQAFKGAMVTAVHPALLKLFAAFKNGYIDAGNVVLWQKQLNDKFCMVDFMQEYEEYAEDFLY</sequence>
<evidence type="ECO:0000313" key="1">
    <source>
        <dbReference type="EMBL" id="KAJ5143409.1"/>
    </source>
</evidence>
<dbReference type="RefSeq" id="XP_056525053.1">
    <property type="nucleotide sequence ID" value="XM_056662940.1"/>
</dbReference>
<dbReference type="Proteomes" id="UP001149079">
    <property type="component" value="Unassembled WGS sequence"/>
</dbReference>
<evidence type="ECO:0000313" key="2">
    <source>
        <dbReference type="Proteomes" id="UP001149079"/>
    </source>
</evidence>
<comment type="caution">
    <text evidence="1">The sequence shown here is derived from an EMBL/GenBank/DDBJ whole genome shotgun (WGS) entry which is preliminary data.</text>
</comment>
<accession>A0A9W9HB75</accession>
<proteinExistence type="predicted"/>
<dbReference type="PANTHER" id="PTHR40780">
    <property type="entry name" value="DUF3669 DOMAIN-CONTAINING PROTEIN"/>
    <property type="match status" value="1"/>
</dbReference>
<gene>
    <name evidence="1" type="ORF">N7515_002196</name>
</gene>
<evidence type="ECO:0008006" key="3">
    <source>
        <dbReference type="Google" id="ProtNLM"/>
    </source>
</evidence>
<dbReference type="PANTHER" id="PTHR40780:SF2">
    <property type="entry name" value="DUF3669 DOMAIN-CONTAINING PROTEIN"/>
    <property type="match status" value="1"/>
</dbReference>
<reference evidence="1" key="2">
    <citation type="journal article" date="2023" name="IMA Fungus">
        <title>Comparative genomic study of the Penicillium genus elucidates a diverse pangenome and 15 lateral gene transfer events.</title>
        <authorList>
            <person name="Petersen C."/>
            <person name="Sorensen T."/>
            <person name="Nielsen M.R."/>
            <person name="Sondergaard T.E."/>
            <person name="Sorensen J.L."/>
            <person name="Fitzpatrick D.A."/>
            <person name="Frisvad J.C."/>
            <person name="Nielsen K.L."/>
        </authorList>
    </citation>
    <scope>NUCLEOTIDE SEQUENCE</scope>
    <source>
        <strain evidence="1">IBT 22155</strain>
    </source>
</reference>
<dbReference type="OrthoDB" id="2993351at2759"/>